<feature type="domain" description="Radical SAM core" evidence="9">
    <location>
        <begin position="201"/>
        <end position="419"/>
    </location>
</feature>
<dbReference type="Gene3D" id="3.80.30.20">
    <property type="entry name" value="tm_1862 like domain"/>
    <property type="match status" value="1"/>
</dbReference>
<dbReference type="Proteomes" id="UP000321820">
    <property type="component" value="Chromosome"/>
</dbReference>
<comment type="cofactor">
    <cofactor evidence="1">
        <name>[4Fe-4S] cluster</name>
        <dbReference type="ChEBI" id="CHEBI:49883"/>
    </cofactor>
</comment>
<dbReference type="InterPro" id="IPR006638">
    <property type="entry name" value="Elp3/MiaA/NifB-like_rSAM"/>
</dbReference>
<evidence type="ECO:0000256" key="7">
    <source>
        <dbReference type="ARBA" id="ARBA00023014"/>
    </source>
</evidence>
<evidence type="ECO:0000313" key="11">
    <source>
        <dbReference type="Proteomes" id="UP000321820"/>
    </source>
</evidence>
<proteinExistence type="predicted"/>
<dbReference type="EMBL" id="CP042806">
    <property type="protein sequence ID" value="QEE29004.1"/>
    <property type="molecule type" value="Genomic_DNA"/>
</dbReference>
<dbReference type="GO" id="GO:0046872">
    <property type="term" value="F:metal ion binding"/>
    <property type="evidence" value="ECO:0007669"/>
    <property type="project" value="UniProtKB-KW"/>
</dbReference>
<dbReference type="RefSeq" id="WP_147648202.1">
    <property type="nucleotide sequence ID" value="NZ_CP042806.1"/>
</dbReference>
<evidence type="ECO:0000313" key="10">
    <source>
        <dbReference type="EMBL" id="QEE29004.1"/>
    </source>
</evidence>
<dbReference type="PROSITE" id="PS51332">
    <property type="entry name" value="B12_BINDING"/>
    <property type="match status" value="1"/>
</dbReference>
<dbReference type="GO" id="GO:0003824">
    <property type="term" value="F:catalytic activity"/>
    <property type="evidence" value="ECO:0007669"/>
    <property type="project" value="InterPro"/>
</dbReference>
<dbReference type="SFLD" id="SFLDS00029">
    <property type="entry name" value="Radical_SAM"/>
    <property type="match status" value="1"/>
</dbReference>
<evidence type="ECO:0000259" key="9">
    <source>
        <dbReference type="PROSITE" id="PS51918"/>
    </source>
</evidence>
<dbReference type="CDD" id="cd01335">
    <property type="entry name" value="Radical_SAM"/>
    <property type="match status" value="1"/>
</dbReference>
<dbReference type="InterPro" id="IPR023404">
    <property type="entry name" value="rSAM_horseshoe"/>
</dbReference>
<dbReference type="InterPro" id="IPR007197">
    <property type="entry name" value="rSAM"/>
</dbReference>
<protein>
    <submittedName>
        <fullName evidence="10">B12-binding domain-containing radical SAM protein</fullName>
    </submittedName>
</protein>
<keyword evidence="7" id="KW-0411">Iron-sulfur</keyword>
<evidence type="ECO:0000256" key="5">
    <source>
        <dbReference type="ARBA" id="ARBA00022723"/>
    </source>
</evidence>
<dbReference type="KEGG" id="talb:FTW19_13945"/>
<dbReference type="InterPro" id="IPR058240">
    <property type="entry name" value="rSAM_sf"/>
</dbReference>
<keyword evidence="2" id="KW-0489">Methyltransferase</keyword>
<evidence type="ECO:0000259" key="8">
    <source>
        <dbReference type="PROSITE" id="PS51332"/>
    </source>
</evidence>
<organism evidence="10 11">
    <name type="scientific">Terriglobus albidus</name>
    <dbReference type="NCBI Taxonomy" id="1592106"/>
    <lineage>
        <taxon>Bacteria</taxon>
        <taxon>Pseudomonadati</taxon>
        <taxon>Acidobacteriota</taxon>
        <taxon>Terriglobia</taxon>
        <taxon>Terriglobales</taxon>
        <taxon>Acidobacteriaceae</taxon>
        <taxon>Terriglobus</taxon>
    </lineage>
</organism>
<dbReference type="PANTHER" id="PTHR43409">
    <property type="entry name" value="ANAEROBIC MAGNESIUM-PROTOPORPHYRIN IX MONOMETHYL ESTER CYCLASE-RELATED"/>
    <property type="match status" value="1"/>
</dbReference>
<keyword evidence="5" id="KW-0479">Metal-binding</keyword>
<dbReference type="GO" id="GO:0051539">
    <property type="term" value="F:4 iron, 4 sulfur cluster binding"/>
    <property type="evidence" value="ECO:0007669"/>
    <property type="project" value="UniProtKB-KW"/>
</dbReference>
<keyword evidence="3" id="KW-0808">Transferase</keyword>
<dbReference type="OrthoDB" id="9801659at2"/>
<evidence type="ECO:0000256" key="1">
    <source>
        <dbReference type="ARBA" id="ARBA00001966"/>
    </source>
</evidence>
<sequence>MTDILLTHSYHLANDPKQLRKMQPYAPLGTLYAAAALRESSVSVKVFDTTLQDPLHGMKATLRRETPKVVVIYEDDFNFLSKMCLLSMRQTAQQIARLGKAAGAVVVAHGSDETDFAEEYLKAGVDYILTGEAENTLTELCRAILAGQDPSEIPGLIWKDTAGSLHRSGSNPVRNTDWSKMPPPARDLIDMSLYRNAWTDAHGRFSANVVASRGCPYSCNWCAKPISGNKYQLRPASDVARELRDLKQHHGAEHIWFSDDIFALNRHWLQDFAQWVRTYDAVIPYKIQARADLLREDVVALLAESGCDEVWMGVESGSQKVLDAMDKRLHVSDVVAARTHLGAAGIKACFFLQLGYPGEGWQELLETLALVRATRPDDIGVSISYPLPGTVFYERVQAELAAKRNWKDSDDLCVMFSGAYSDNFYRTIRDALHLEVNGWKSGSANEREVHAMWEEIATLEPRERRDVEHVLQPRSGKDSASFLPLHALTPAGGAV</sequence>
<reference evidence="10 11" key="1">
    <citation type="submission" date="2019-08" db="EMBL/GenBank/DDBJ databases">
        <title>Complete genome sequence of Terriglobus albidus strain ORNL.</title>
        <authorList>
            <person name="Podar M."/>
        </authorList>
    </citation>
    <scope>NUCLEOTIDE SEQUENCE [LARGE SCALE GENOMIC DNA]</scope>
    <source>
        <strain evidence="10 11">ORNL</strain>
    </source>
</reference>
<evidence type="ECO:0000256" key="6">
    <source>
        <dbReference type="ARBA" id="ARBA00023004"/>
    </source>
</evidence>
<dbReference type="PROSITE" id="PS51918">
    <property type="entry name" value="RADICAL_SAM"/>
    <property type="match status" value="1"/>
</dbReference>
<keyword evidence="11" id="KW-1185">Reference proteome</keyword>
<dbReference type="InterPro" id="IPR006158">
    <property type="entry name" value="Cobalamin-bd"/>
</dbReference>
<dbReference type="AlphaFoldDB" id="A0A5B9EBD2"/>
<evidence type="ECO:0000256" key="4">
    <source>
        <dbReference type="ARBA" id="ARBA00022691"/>
    </source>
</evidence>
<dbReference type="InterPro" id="IPR034466">
    <property type="entry name" value="Methyltransferase_Class_B"/>
</dbReference>
<evidence type="ECO:0000256" key="2">
    <source>
        <dbReference type="ARBA" id="ARBA00022603"/>
    </source>
</evidence>
<dbReference type="InterPro" id="IPR051198">
    <property type="entry name" value="BchE-like"/>
</dbReference>
<name>A0A5B9EBD2_9BACT</name>
<dbReference type="GO" id="GO:0031419">
    <property type="term" value="F:cobalamin binding"/>
    <property type="evidence" value="ECO:0007669"/>
    <property type="project" value="InterPro"/>
</dbReference>
<dbReference type="PANTHER" id="PTHR43409:SF7">
    <property type="entry name" value="BLL1977 PROTEIN"/>
    <property type="match status" value="1"/>
</dbReference>
<dbReference type="SFLD" id="SFLDG01123">
    <property type="entry name" value="methyltransferase_(Class_B)"/>
    <property type="match status" value="1"/>
</dbReference>
<accession>A0A5B9EBD2</accession>
<keyword evidence="6" id="KW-0408">Iron</keyword>
<dbReference type="SMART" id="SM00729">
    <property type="entry name" value="Elp3"/>
    <property type="match status" value="1"/>
</dbReference>
<dbReference type="SUPFAM" id="SSF102114">
    <property type="entry name" value="Radical SAM enzymes"/>
    <property type="match status" value="1"/>
</dbReference>
<dbReference type="GO" id="GO:0005829">
    <property type="term" value="C:cytosol"/>
    <property type="evidence" value="ECO:0007669"/>
    <property type="project" value="TreeGrafter"/>
</dbReference>
<feature type="domain" description="B12-binding" evidence="8">
    <location>
        <begin position="8"/>
        <end position="151"/>
    </location>
</feature>
<dbReference type="SFLD" id="SFLDG01082">
    <property type="entry name" value="B12-binding_domain_containing"/>
    <property type="match status" value="1"/>
</dbReference>
<dbReference type="Gene3D" id="3.40.50.280">
    <property type="entry name" value="Cobalamin-binding domain"/>
    <property type="match status" value="1"/>
</dbReference>
<dbReference type="Pfam" id="PF04055">
    <property type="entry name" value="Radical_SAM"/>
    <property type="match status" value="1"/>
</dbReference>
<gene>
    <name evidence="10" type="ORF">FTW19_13945</name>
</gene>
<keyword evidence="4" id="KW-0949">S-adenosyl-L-methionine</keyword>
<evidence type="ECO:0000256" key="3">
    <source>
        <dbReference type="ARBA" id="ARBA00022679"/>
    </source>
</evidence>